<dbReference type="Proteomes" id="UP001187734">
    <property type="component" value="Unassembled WGS sequence"/>
</dbReference>
<accession>A0AAE8MDN3</accession>
<sequence length="41" mass="4480">MPQASSRTLNPQNSGLILAPALLPAHLSLNEKMRTSFDEET</sequence>
<proteinExistence type="predicted"/>
<organism evidence="1 2">
    <name type="scientific">Fusarium torulosum</name>
    <dbReference type="NCBI Taxonomy" id="33205"/>
    <lineage>
        <taxon>Eukaryota</taxon>
        <taxon>Fungi</taxon>
        <taxon>Dikarya</taxon>
        <taxon>Ascomycota</taxon>
        <taxon>Pezizomycotina</taxon>
        <taxon>Sordariomycetes</taxon>
        <taxon>Hypocreomycetidae</taxon>
        <taxon>Hypocreales</taxon>
        <taxon>Nectriaceae</taxon>
        <taxon>Fusarium</taxon>
    </lineage>
</organism>
<name>A0AAE8MDN3_9HYPO</name>
<gene>
    <name evidence="1" type="ORF">FTOL_08241</name>
</gene>
<dbReference type="AlphaFoldDB" id="A0AAE8MDN3"/>
<protein>
    <submittedName>
        <fullName evidence="1">Uncharacterized protein</fullName>
    </submittedName>
</protein>
<evidence type="ECO:0000313" key="2">
    <source>
        <dbReference type="Proteomes" id="UP001187734"/>
    </source>
</evidence>
<reference evidence="1" key="1">
    <citation type="submission" date="2018-03" db="EMBL/GenBank/DDBJ databases">
        <authorList>
            <person name="Guldener U."/>
        </authorList>
    </citation>
    <scope>NUCLEOTIDE SEQUENCE</scope>
</reference>
<keyword evidence="2" id="KW-1185">Reference proteome</keyword>
<evidence type="ECO:0000313" key="1">
    <source>
        <dbReference type="EMBL" id="SPJ79850.1"/>
    </source>
</evidence>
<dbReference type="EMBL" id="ONZP01000285">
    <property type="protein sequence ID" value="SPJ79850.1"/>
    <property type="molecule type" value="Genomic_DNA"/>
</dbReference>
<comment type="caution">
    <text evidence="1">The sequence shown here is derived from an EMBL/GenBank/DDBJ whole genome shotgun (WGS) entry which is preliminary data.</text>
</comment>